<reference evidence="6" key="2">
    <citation type="submission" date="2020-09" db="EMBL/GenBank/DDBJ databases">
        <authorList>
            <person name="Sun Q."/>
            <person name="Zhou Y."/>
        </authorList>
    </citation>
    <scope>NUCLEOTIDE SEQUENCE</scope>
    <source>
        <strain evidence="6">CGMCC 4.7272</strain>
    </source>
</reference>
<dbReference type="CDD" id="cd13965">
    <property type="entry name" value="PT_UbiA_3"/>
    <property type="match status" value="1"/>
</dbReference>
<dbReference type="PANTHER" id="PTHR42723">
    <property type="entry name" value="CHLOROPHYLL SYNTHASE"/>
    <property type="match status" value="1"/>
</dbReference>
<keyword evidence="7" id="KW-1185">Reference proteome</keyword>
<evidence type="ECO:0000256" key="2">
    <source>
        <dbReference type="ARBA" id="ARBA00022692"/>
    </source>
</evidence>
<comment type="caution">
    <text evidence="6">The sequence shown here is derived from an EMBL/GenBank/DDBJ whole genome shotgun (WGS) entry which is preliminary data.</text>
</comment>
<accession>A0A917P609</accession>
<keyword evidence="3 5" id="KW-1133">Transmembrane helix</keyword>
<feature type="transmembrane region" description="Helical" evidence="5">
    <location>
        <begin position="150"/>
        <end position="174"/>
    </location>
</feature>
<keyword evidence="6" id="KW-0830">Ubiquinone</keyword>
<gene>
    <name evidence="6" type="ORF">GCM10012282_70580</name>
</gene>
<name>A0A917P609_9ACTN</name>
<feature type="transmembrane region" description="Helical" evidence="5">
    <location>
        <begin position="118"/>
        <end position="138"/>
    </location>
</feature>
<dbReference type="InterPro" id="IPR000537">
    <property type="entry name" value="UbiA_prenyltransferase"/>
</dbReference>
<evidence type="ECO:0000313" key="7">
    <source>
        <dbReference type="Proteomes" id="UP000625682"/>
    </source>
</evidence>
<dbReference type="AlphaFoldDB" id="A0A917P609"/>
<keyword evidence="2 5" id="KW-0812">Transmembrane</keyword>
<feature type="transmembrane region" description="Helical" evidence="5">
    <location>
        <begin position="285"/>
        <end position="302"/>
    </location>
</feature>
<dbReference type="EMBL" id="BMMU01000036">
    <property type="protein sequence ID" value="GGJ63258.1"/>
    <property type="molecule type" value="Genomic_DNA"/>
</dbReference>
<feature type="transmembrane region" description="Helical" evidence="5">
    <location>
        <begin position="226"/>
        <end position="245"/>
    </location>
</feature>
<proteinExistence type="predicted"/>
<reference evidence="6" key="1">
    <citation type="journal article" date="2014" name="Int. J. Syst. Evol. Microbiol.">
        <title>Complete genome sequence of Corynebacterium casei LMG S-19264T (=DSM 44701T), isolated from a smear-ripened cheese.</title>
        <authorList>
            <consortium name="US DOE Joint Genome Institute (JGI-PGF)"/>
            <person name="Walter F."/>
            <person name="Albersmeier A."/>
            <person name="Kalinowski J."/>
            <person name="Ruckert C."/>
        </authorList>
    </citation>
    <scope>NUCLEOTIDE SEQUENCE</scope>
    <source>
        <strain evidence="6">CGMCC 4.7272</strain>
    </source>
</reference>
<dbReference type="PANTHER" id="PTHR42723:SF1">
    <property type="entry name" value="CHLOROPHYLL SYNTHASE, CHLOROPLASTIC"/>
    <property type="match status" value="1"/>
</dbReference>
<dbReference type="Pfam" id="PF01040">
    <property type="entry name" value="UbiA"/>
    <property type="match status" value="1"/>
</dbReference>
<comment type="subcellular location">
    <subcellularLocation>
        <location evidence="1">Membrane</location>
        <topology evidence="1">Multi-pass membrane protein</topology>
    </subcellularLocation>
</comment>
<keyword evidence="4 5" id="KW-0472">Membrane</keyword>
<dbReference type="Proteomes" id="UP000625682">
    <property type="component" value="Unassembled WGS sequence"/>
</dbReference>
<feature type="transmembrane region" description="Helical" evidence="5">
    <location>
        <begin position="251"/>
        <end position="273"/>
    </location>
</feature>
<dbReference type="GO" id="GO:0016765">
    <property type="term" value="F:transferase activity, transferring alkyl or aryl (other than methyl) groups"/>
    <property type="evidence" value="ECO:0007669"/>
    <property type="project" value="InterPro"/>
</dbReference>
<evidence type="ECO:0000256" key="5">
    <source>
        <dbReference type="SAM" id="Phobius"/>
    </source>
</evidence>
<evidence type="ECO:0000256" key="1">
    <source>
        <dbReference type="ARBA" id="ARBA00004141"/>
    </source>
</evidence>
<protein>
    <submittedName>
        <fullName evidence="6">Ubiquinone biosynthesis protein UbiA</fullName>
    </submittedName>
</protein>
<organism evidence="6 7">
    <name type="scientific">Streptomyces lacrimifluminis</name>
    <dbReference type="NCBI Taxonomy" id="1500077"/>
    <lineage>
        <taxon>Bacteria</taxon>
        <taxon>Bacillati</taxon>
        <taxon>Actinomycetota</taxon>
        <taxon>Actinomycetes</taxon>
        <taxon>Kitasatosporales</taxon>
        <taxon>Streptomycetaceae</taxon>
        <taxon>Streptomyces</taxon>
    </lineage>
</organism>
<evidence type="ECO:0000256" key="4">
    <source>
        <dbReference type="ARBA" id="ARBA00023136"/>
    </source>
</evidence>
<evidence type="ECO:0000256" key="3">
    <source>
        <dbReference type="ARBA" id="ARBA00022989"/>
    </source>
</evidence>
<dbReference type="InterPro" id="IPR050475">
    <property type="entry name" value="Prenyltransferase_related"/>
</dbReference>
<sequence>MNRTHQTIQRTRSTPLARIAFEMELTVRMLGDNATAAIAPGILFTAVASHHYHLDATATAKNLAASALLFFFYLYVCDASNQISGVAEDQTNKPYRPIPAGMTTVQGMHRRLWGAMPVYTLLGWLTGTLPWVVLWQVIVVTLNLWSPPRYYFLAKPVVTFTGTVAQLAAAWSLVHPLDAVGWKWVIVIAATLNLPLSFEDVRDMDGDNRIGRRTLALIIGDRPVRIWFALSMAAVPPILHFFVYAPTSTSTFSLVMVDIALAALSWTTAIRALTIHTVKADRTTYLMYTYAYCLSLTAGLALL</sequence>
<dbReference type="GO" id="GO:0016020">
    <property type="term" value="C:membrane"/>
    <property type="evidence" value="ECO:0007669"/>
    <property type="project" value="UniProtKB-SubCell"/>
</dbReference>
<evidence type="ECO:0000313" key="6">
    <source>
        <dbReference type="EMBL" id="GGJ63258.1"/>
    </source>
</evidence>